<proteinExistence type="predicted"/>
<accession>A0A8S5PHI6</accession>
<organism evidence="1">
    <name type="scientific">Myoviridae sp. ct0jJ30</name>
    <dbReference type="NCBI Taxonomy" id="2825014"/>
    <lineage>
        <taxon>Viruses</taxon>
        <taxon>Duplodnaviria</taxon>
        <taxon>Heunggongvirae</taxon>
        <taxon>Uroviricota</taxon>
        <taxon>Caudoviricetes</taxon>
    </lineage>
</organism>
<protein>
    <submittedName>
        <fullName evidence="1">Uncharacterized protein</fullName>
    </submittedName>
</protein>
<sequence>MILFLISVSAASLAAFSTSTAAFIAFYTPVIFTPVEDTDKKFSDSGSTLT</sequence>
<reference evidence="1" key="1">
    <citation type="journal article" date="2021" name="Proc. Natl. Acad. Sci. U.S.A.">
        <title>A Catalog of Tens of Thousands of Viruses from Human Metagenomes Reveals Hidden Associations with Chronic Diseases.</title>
        <authorList>
            <person name="Tisza M.J."/>
            <person name="Buck C.B."/>
        </authorList>
    </citation>
    <scope>NUCLEOTIDE SEQUENCE</scope>
    <source>
        <strain evidence="1">Ct0jJ30</strain>
    </source>
</reference>
<evidence type="ECO:0000313" key="1">
    <source>
        <dbReference type="EMBL" id="DAE06534.1"/>
    </source>
</evidence>
<name>A0A8S5PHI6_9CAUD</name>
<dbReference type="EMBL" id="BK015439">
    <property type="protein sequence ID" value="DAE06534.1"/>
    <property type="molecule type" value="Genomic_DNA"/>
</dbReference>